<reference evidence="11" key="1">
    <citation type="submission" date="2012-06" db="EMBL/GenBank/DDBJ databases">
        <title>Complete sequence of chromosome of Desulfomonile tiedjei DSM 6799.</title>
        <authorList>
            <consortium name="US DOE Joint Genome Institute (JGI-PGF)"/>
            <person name="Lucas S."/>
            <person name="Copeland A."/>
            <person name="Lapidus A."/>
            <person name="Glavina del Rio T."/>
            <person name="Dalin E."/>
            <person name="Tice H."/>
            <person name="Bruce D."/>
            <person name="Goodwin L."/>
            <person name="Pitluck S."/>
            <person name="Peters L."/>
            <person name="Ovchinnikova G."/>
            <person name="Zeytun A."/>
            <person name="Lu M."/>
            <person name="Kyrpides N."/>
            <person name="Mavromatis K."/>
            <person name="Ivanova N."/>
            <person name="Brettin T."/>
            <person name="Detter J.C."/>
            <person name="Han C."/>
            <person name="Larimer F."/>
            <person name="Land M."/>
            <person name="Hauser L."/>
            <person name="Markowitz V."/>
            <person name="Cheng J.-F."/>
            <person name="Hugenholtz P."/>
            <person name="Woyke T."/>
            <person name="Wu D."/>
            <person name="Spring S."/>
            <person name="Schroeder M."/>
            <person name="Brambilla E."/>
            <person name="Klenk H.-P."/>
            <person name="Eisen J.A."/>
        </authorList>
    </citation>
    <scope>NUCLEOTIDE SEQUENCE</scope>
    <source>
        <strain evidence="11">DSM 6799</strain>
    </source>
</reference>
<dbReference type="EMBL" id="CP003360">
    <property type="protein sequence ID" value="AFM24629.1"/>
    <property type="molecule type" value="Genomic_DNA"/>
</dbReference>
<dbReference type="HAMAP" id="MF_01924">
    <property type="entry name" value="A_A_dipeptidase"/>
    <property type="match status" value="1"/>
</dbReference>
<feature type="site" description="Transition state stabilizer" evidence="9">
    <location>
        <position position="100"/>
    </location>
</feature>
<dbReference type="PANTHER" id="PTHR43126:SF1">
    <property type="entry name" value="D-ALANYL-D-ALANINE DIPEPTIDASE"/>
    <property type="match status" value="1"/>
</dbReference>
<dbReference type="SUPFAM" id="SSF55166">
    <property type="entry name" value="Hedgehog/DD-peptidase"/>
    <property type="match status" value="1"/>
</dbReference>
<dbReference type="RefSeq" id="WP_014809774.1">
    <property type="nucleotide sequence ID" value="NC_018025.1"/>
</dbReference>
<keyword evidence="7 9" id="KW-0482">Metalloprotease</keyword>
<keyword evidence="6 9" id="KW-0224">Dipeptidase</keyword>
<dbReference type="PANTHER" id="PTHR43126">
    <property type="entry name" value="D-ALANYL-D-ALANINE DIPEPTIDASE"/>
    <property type="match status" value="1"/>
</dbReference>
<protein>
    <recommendedName>
        <fullName evidence="9 10">D-alanyl-D-alanine dipeptidase</fullName>
        <shortName evidence="9 10">D-Ala-D-Ala dipeptidase</shortName>
        <ecNumber evidence="9 10">3.4.13.22</ecNumber>
    </recommendedName>
</protein>
<dbReference type="InterPro" id="IPR000755">
    <property type="entry name" value="A_A_dipeptidase"/>
</dbReference>
<feature type="binding site" evidence="9">
    <location>
        <position position="145"/>
    </location>
    <ligand>
        <name>Zn(2+)</name>
        <dbReference type="ChEBI" id="CHEBI:29105"/>
        <note>catalytic</note>
    </ligand>
</feature>
<evidence type="ECO:0000256" key="7">
    <source>
        <dbReference type="ARBA" id="ARBA00023049"/>
    </source>
</evidence>
<evidence type="ECO:0000256" key="10">
    <source>
        <dbReference type="PIRNR" id="PIRNR026671"/>
    </source>
</evidence>
<proteinExistence type="inferred from homology"/>
<evidence type="ECO:0000256" key="3">
    <source>
        <dbReference type="ARBA" id="ARBA00022723"/>
    </source>
</evidence>
<keyword evidence="8 10" id="KW-0961">Cell wall biogenesis/degradation</keyword>
<accession>I4C4Y8</accession>
<comment type="function">
    <text evidence="9 10">Catalyzes hydrolysis of the D-alanyl-D-alanine dipeptide.</text>
</comment>
<dbReference type="PIRSF" id="PIRSF026671">
    <property type="entry name" value="AA_dipeptidase"/>
    <property type="match status" value="1"/>
</dbReference>
<organism evidence="11 12">
    <name type="scientific">Desulfomonile tiedjei (strain ATCC 49306 / DSM 6799 / DCB-1)</name>
    <dbReference type="NCBI Taxonomy" id="706587"/>
    <lineage>
        <taxon>Bacteria</taxon>
        <taxon>Pseudomonadati</taxon>
        <taxon>Thermodesulfobacteriota</taxon>
        <taxon>Desulfomonilia</taxon>
        <taxon>Desulfomonilales</taxon>
        <taxon>Desulfomonilaceae</taxon>
        <taxon>Desulfomonile</taxon>
    </lineage>
</organism>
<dbReference type="Gene3D" id="3.30.1380.10">
    <property type="match status" value="1"/>
</dbReference>
<evidence type="ECO:0000313" key="12">
    <source>
        <dbReference type="Proteomes" id="UP000006055"/>
    </source>
</evidence>
<feature type="binding site" evidence="9">
    <location>
        <position position="152"/>
    </location>
    <ligand>
        <name>Zn(2+)</name>
        <dbReference type="ChEBI" id="CHEBI:29105"/>
        <note>catalytic</note>
    </ligand>
</feature>
<keyword evidence="2 9" id="KW-0645">Protease</keyword>
<dbReference type="GO" id="GO:0160237">
    <property type="term" value="F:D-Ala-D-Ala dipeptidase activity"/>
    <property type="evidence" value="ECO:0007669"/>
    <property type="project" value="UniProtKB-EC"/>
</dbReference>
<evidence type="ECO:0000256" key="1">
    <source>
        <dbReference type="ARBA" id="ARBA00001362"/>
    </source>
</evidence>
<comment type="cofactor">
    <cofactor evidence="9">
        <name>Zn(2+)</name>
        <dbReference type="ChEBI" id="CHEBI:29105"/>
    </cofactor>
    <text evidence="9">Binds 1 zinc ion per subunit.</text>
</comment>
<dbReference type="Proteomes" id="UP000006055">
    <property type="component" value="Chromosome"/>
</dbReference>
<dbReference type="CDD" id="cd14817">
    <property type="entry name" value="D-Ala-D-Ala_dipeptidase_VanX"/>
    <property type="match status" value="1"/>
</dbReference>
<dbReference type="EC" id="3.4.13.22" evidence="9 10"/>
<dbReference type="GO" id="GO:0071555">
    <property type="term" value="P:cell wall organization"/>
    <property type="evidence" value="ECO:0007669"/>
    <property type="project" value="UniProtKB-KW"/>
</dbReference>
<dbReference type="HOGENOM" id="CLU_060744_0_1_7"/>
<comment type="catalytic activity">
    <reaction evidence="1 9 10">
        <text>D-alanyl-D-alanine + H2O = 2 D-alanine</text>
        <dbReference type="Rhea" id="RHEA:20661"/>
        <dbReference type="ChEBI" id="CHEBI:15377"/>
        <dbReference type="ChEBI" id="CHEBI:57416"/>
        <dbReference type="ChEBI" id="CHEBI:57822"/>
        <dbReference type="EC" id="3.4.13.22"/>
    </reaction>
</comment>
<dbReference type="eggNOG" id="COG2173">
    <property type="taxonomic scope" value="Bacteria"/>
</dbReference>
<feature type="active site" description="Proton donor/acceptor" evidence="9">
    <location>
        <position position="211"/>
    </location>
</feature>
<evidence type="ECO:0000256" key="2">
    <source>
        <dbReference type="ARBA" id="ARBA00022670"/>
    </source>
</evidence>
<feature type="binding site" evidence="9">
    <location>
        <position position="214"/>
    </location>
    <ligand>
        <name>Zn(2+)</name>
        <dbReference type="ChEBI" id="CHEBI:29105"/>
        <note>catalytic</note>
    </ligand>
</feature>
<keyword evidence="3 9" id="KW-0479">Metal-binding</keyword>
<evidence type="ECO:0000313" key="11">
    <source>
        <dbReference type="EMBL" id="AFM24629.1"/>
    </source>
</evidence>
<dbReference type="GO" id="GO:0008237">
    <property type="term" value="F:metallopeptidase activity"/>
    <property type="evidence" value="ECO:0007669"/>
    <property type="project" value="UniProtKB-KW"/>
</dbReference>
<name>I4C4Y8_DESTA</name>
<keyword evidence="12" id="KW-1185">Reference proteome</keyword>
<evidence type="ECO:0000256" key="4">
    <source>
        <dbReference type="ARBA" id="ARBA00022801"/>
    </source>
</evidence>
<dbReference type="PATRIC" id="fig|706587.4.peg.2209"/>
<sequence length="232" mass="26985">MKRRCAVILTLCSISLYSTLFPALILAEALPEGFVYVETIIPDIHTELRYFSDENFLGCRVSGYLAPRCILTKEAAESLKKVQDELKQFGMGLKIFDAYRPQCAVDHFVQWGKDLNDTKMQAKYYPDVQKRDLFKEGYIAERSSHSRGSTVDLTIVYLDQQSTELDMGTHFDFFGPEAWPESPLVSPVHRAHRMLLNVLMKKYGFDSYSKEWWHFTLKNEPFPHTYFNFPVR</sequence>
<dbReference type="STRING" id="706587.Desti_1921"/>
<evidence type="ECO:0000256" key="5">
    <source>
        <dbReference type="ARBA" id="ARBA00022833"/>
    </source>
</evidence>
<evidence type="ECO:0000256" key="8">
    <source>
        <dbReference type="ARBA" id="ARBA00023316"/>
    </source>
</evidence>
<keyword evidence="5 9" id="KW-0862">Zinc</keyword>
<dbReference type="Pfam" id="PF01427">
    <property type="entry name" value="Peptidase_M15"/>
    <property type="match status" value="1"/>
</dbReference>
<gene>
    <name evidence="11" type="ordered locus">Desti_1921</name>
</gene>
<evidence type="ECO:0000256" key="6">
    <source>
        <dbReference type="ARBA" id="ARBA00022997"/>
    </source>
</evidence>
<dbReference type="AlphaFoldDB" id="I4C4Y8"/>
<dbReference type="KEGG" id="dti:Desti_1921"/>
<dbReference type="InterPro" id="IPR009045">
    <property type="entry name" value="Zn_M74/Hedgehog-like"/>
</dbReference>
<evidence type="ECO:0000256" key="9">
    <source>
        <dbReference type="HAMAP-Rule" id="MF_01924"/>
    </source>
</evidence>
<comment type="similarity">
    <text evidence="9 10">Belongs to the peptidase M15D family.</text>
</comment>
<dbReference type="GO" id="GO:0008270">
    <property type="term" value="F:zinc ion binding"/>
    <property type="evidence" value="ECO:0007669"/>
    <property type="project" value="UniProtKB-UniRule"/>
</dbReference>
<dbReference type="GO" id="GO:0006508">
    <property type="term" value="P:proteolysis"/>
    <property type="evidence" value="ECO:0007669"/>
    <property type="project" value="UniProtKB-KW"/>
</dbReference>
<keyword evidence="4 9" id="KW-0378">Hydrolase</keyword>